<reference evidence="1" key="1">
    <citation type="submission" date="2021-10" db="EMBL/GenBank/DDBJ databases">
        <title>Tropical sea cucumber genome reveals ecological adaptation and Cuvierian tubules defense mechanism.</title>
        <authorList>
            <person name="Chen T."/>
        </authorList>
    </citation>
    <scope>NUCLEOTIDE SEQUENCE</scope>
    <source>
        <strain evidence="1">Nanhai2018</strain>
        <tissue evidence="1">Muscle</tissue>
    </source>
</reference>
<gene>
    <name evidence="1" type="ORF">HOLleu_33414</name>
</gene>
<evidence type="ECO:0000313" key="2">
    <source>
        <dbReference type="Proteomes" id="UP001152320"/>
    </source>
</evidence>
<evidence type="ECO:0008006" key="3">
    <source>
        <dbReference type="Google" id="ProtNLM"/>
    </source>
</evidence>
<accession>A0A9Q0YS09</accession>
<comment type="caution">
    <text evidence="1">The sequence shown here is derived from an EMBL/GenBank/DDBJ whole genome shotgun (WGS) entry which is preliminary data.</text>
</comment>
<keyword evidence="2" id="KW-1185">Reference proteome</keyword>
<proteinExistence type="predicted"/>
<dbReference type="OrthoDB" id="10185376at2759"/>
<evidence type="ECO:0000313" key="1">
    <source>
        <dbReference type="EMBL" id="KAJ8025769.1"/>
    </source>
</evidence>
<name>A0A9Q0YS09_HOLLE</name>
<sequence length="154" mass="17895">MAGPSNWEKFPKVLSSRRHFLEENIPLELTSVLIECGIIEPSDEDKLKQIRKTRGLRESQKEFADILIKKENWSEKEVMDFKSCLTELSEVYMIKKIFEEDIEDTVEDETFHSQPHDGFRDGSTTSNISVKGNYNRVVNNSTVTINNRWMVPDP</sequence>
<dbReference type="Proteomes" id="UP001152320">
    <property type="component" value="Chromosome 17"/>
</dbReference>
<dbReference type="EMBL" id="JAIZAY010000017">
    <property type="protein sequence ID" value="KAJ8025769.1"/>
    <property type="molecule type" value="Genomic_DNA"/>
</dbReference>
<protein>
    <recommendedName>
        <fullName evidence="3">CARD domain-containing protein</fullName>
    </recommendedName>
</protein>
<organism evidence="1 2">
    <name type="scientific">Holothuria leucospilota</name>
    <name type="common">Black long sea cucumber</name>
    <name type="synonym">Mertensiothuria leucospilota</name>
    <dbReference type="NCBI Taxonomy" id="206669"/>
    <lineage>
        <taxon>Eukaryota</taxon>
        <taxon>Metazoa</taxon>
        <taxon>Echinodermata</taxon>
        <taxon>Eleutherozoa</taxon>
        <taxon>Echinozoa</taxon>
        <taxon>Holothuroidea</taxon>
        <taxon>Aspidochirotacea</taxon>
        <taxon>Aspidochirotida</taxon>
        <taxon>Holothuriidae</taxon>
        <taxon>Holothuria</taxon>
    </lineage>
</organism>
<dbReference type="AlphaFoldDB" id="A0A9Q0YS09"/>